<dbReference type="KEGG" id="cre:CHLRE_06g260000v5"/>
<evidence type="ECO:0000313" key="2">
    <source>
        <dbReference type="EMBL" id="PNW81782.1"/>
    </source>
</evidence>
<name>A0A2K3DMN1_CHLRE</name>
<organism evidence="2 3">
    <name type="scientific">Chlamydomonas reinhardtii</name>
    <name type="common">Chlamydomonas smithii</name>
    <dbReference type="NCBI Taxonomy" id="3055"/>
    <lineage>
        <taxon>Eukaryota</taxon>
        <taxon>Viridiplantae</taxon>
        <taxon>Chlorophyta</taxon>
        <taxon>core chlorophytes</taxon>
        <taxon>Chlorophyceae</taxon>
        <taxon>CS clade</taxon>
        <taxon>Chlamydomonadales</taxon>
        <taxon>Chlamydomonadaceae</taxon>
        <taxon>Chlamydomonas</taxon>
    </lineage>
</organism>
<feature type="region of interest" description="Disordered" evidence="1">
    <location>
        <begin position="399"/>
        <end position="442"/>
    </location>
</feature>
<feature type="region of interest" description="Disordered" evidence="1">
    <location>
        <begin position="241"/>
        <end position="273"/>
    </location>
</feature>
<evidence type="ECO:0000256" key="1">
    <source>
        <dbReference type="SAM" id="MobiDB-lite"/>
    </source>
</evidence>
<feature type="region of interest" description="Disordered" evidence="1">
    <location>
        <begin position="639"/>
        <end position="700"/>
    </location>
</feature>
<dbReference type="Gramene" id="PNW81782">
    <property type="protein sequence ID" value="PNW81782"/>
    <property type="gene ID" value="CHLRE_06g260000v5"/>
</dbReference>
<dbReference type="RefSeq" id="XP_042923483.1">
    <property type="nucleotide sequence ID" value="XM_043062777.1"/>
</dbReference>
<dbReference type="Proteomes" id="UP000006906">
    <property type="component" value="Chromosome 6"/>
</dbReference>
<feature type="compositionally biased region" description="Low complexity" evidence="1">
    <location>
        <begin position="399"/>
        <end position="416"/>
    </location>
</feature>
<dbReference type="OrthoDB" id="553225at2759"/>
<feature type="compositionally biased region" description="Low complexity" evidence="1">
    <location>
        <begin position="639"/>
        <end position="656"/>
    </location>
</feature>
<dbReference type="GeneID" id="5722054"/>
<feature type="compositionally biased region" description="Low complexity" evidence="1">
    <location>
        <begin position="425"/>
        <end position="442"/>
    </location>
</feature>
<feature type="region of interest" description="Disordered" evidence="1">
    <location>
        <begin position="574"/>
        <end position="594"/>
    </location>
</feature>
<dbReference type="AlphaFoldDB" id="A0A2K3DMN1"/>
<dbReference type="EMBL" id="CM008967">
    <property type="protein sequence ID" value="PNW81782.1"/>
    <property type="molecule type" value="Genomic_DNA"/>
</dbReference>
<evidence type="ECO:0000313" key="3">
    <source>
        <dbReference type="Proteomes" id="UP000006906"/>
    </source>
</evidence>
<accession>A0A2K3DMN1</accession>
<reference evidence="2 3" key="1">
    <citation type="journal article" date="2007" name="Science">
        <title>The Chlamydomonas genome reveals the evolution of key animal and plant functions.</title>
        <authorList>
            <person name="Merchant S.S."/>
            <person name="Prochnik S.E."/>
            <person name="Vallon O."/>
            <person name="Harris E.H."/>
            <person name="Karpowicz S.J."/>
            <person name="Witman G.B."/>
            <person name="Terry A."/>
            <person name="Salamov A."/>
            <person name="Fritz-Laylin L.K."/>
            <person name="Marechal-Drouard L."/>
            <person name="Marshall W.F."/>
            <person name="Qu L.H."/>
            <person name="Nelson D.R."/>
            <person name="Sanderfoot A.A."/>
            <person name="Spalding M.H."/>
            <person name="Kapitonov V.V."/>
            <person name="Ren Q."/>
            <person name="Ferris P."/>
            <person name="Lindquist E."/>
            <person name="Shapiro H."/>
            <person name="Lucas S.M."/>
            <person name="Grimwood J."/>
            <person name="Schmutz J."/>
            <person name="Cardol P."/>
            <person name="Cerutti H."/>
            <person name="Chanfreau G."/>
            <person name="Chen C.L."/>
            <person name="Cognat V."/>
            <person name="Croft M.T."/>
            <person name="Dent R."/>
            <person name="Dutcher S."/>
            <person name="Fernandez E."/>
            <person name="Fukuzawa H."/>
            <person name="Gonzalez-Ballester D."/>
            <person name="Gonzalez-Halphen D."/>
            <person name="Hallmann A."/>
            <person name="Hanikenne M."/>
            <person name="Hippler M."/>
            <person name="Inwood W."/>
            <person name="Jabbari K."/>
            <person name="Kalanon M."/>
            <person name="Kuras R."/>
            <person name="Lefebvre P.A."/>
            <person name="Lemaire S.D."/>
            <person name="Lobanov A.V."/>
            <person name="Lohr M."/>
            <person name="Manuell A."/>
            <person name="Meier I."/>
            <person name="Mets L."/>
            <person name="Mittag M."/>
            <person name="Mittelmeier T."/>
            <person name="Moroney J.V."/>
            <person name="Moseley J."/>
            <person name="Napoli C."/>
            <person name="Nedelcu A.M."/>
            <person name="Niyogi K."/>
            <person name="Novoselov S.V."/>
            <person name="Paulsen I.T."/>
            <person name="Pazour G."/>
            <person name="Purton S."/>
            <person name="Ral J.P."/>
            <person name="Riano-Pachon D.M."/>
            <person name="Riekhof W."/>
            <person name="Rymarquis L."/>
            <person name="Schroda M."/>
            <person name="Stern D."/>
            <person name="Umen J."/>
            <person name="Willows R."/>
            <person name="Wilson N."/>
            <person name="Zimmer S.L."/>
            <person name="Allmer J."/>
            <person name="Balk J."/>
            <person name="Bisova K."/>
            <person name="Chen C.J."/>
            <person name="Elias M."/>
            <person name="Gendler K."/>
            <person name="Hauser C."/>
            <person name="Lamb M.R."/>
            <person name="Ledford H."/>
            <person name="Long J.C."/>
            <person name="Minagawa J."/>
            <person name="Page M.D."/>
            <person name="Pan J."/>
            <person name="Pootakham W."/>
            <person name="Roje S."/>
            <person name="Rose A."/>
            <person name="Stahlberg E."/>
            <person name="Terauchi A.M."/>
            <person name="Yang P."/>
            <person name="Ball S."/>
            <person name="Bowler C."/>
            <person name="Dieckmann C.L."/>
            <person name="Gladyshev V.N."/>
            <person name="Green P."/>
            <person name="Jorgensen R."/>
            <person name="Mayfield S."/>
            <person name="Mueller-Roeber B."/>
            <person name="Rajamani S."/>
            <person name="Sayre R.T."/>
            <person name="Brokstein P."/>
            <person name="Dubchak I."/>
            <person name="Goodstein D."/>
            <person name="Hornick L."/>
            <person name="Huang Y.W."/>
            <person name="Jhaveri J."/>
            <person name="Luo Y."/>
            <person name="Martinez D."/>
            <person name="Ngau W.C."/>
            <person name="Otillar B."/>
            <person name="Poliakov A."/>
            <person name="Porter A."/>
            <person name="Szajkowski L."/>
            <person name="Werner G."/>
            <person name="Zhou K."/>
            <person name="Grigoriev I.V."/>
            <person name="Rokhsar D.S."/>
            <person name="Grossman A.R."/>
        </authorList>
    </citation>
    <scope>NUCLEOTIDE SEQUENCE [LARGE SCALE GENOMIC DNA]</scope>
    <source>
        <strain evidence="3">CC-503</strain>
    </source>
</reference>
<sequence>MAFSALDALATVCTAELQSEKKNANTNRKRTALAAQFEEPGFGDLTMRGLTTVELTPEPCLPNSAPFAPFTVGTAQPSPARPAFVSEPGATVLPLAPASAQKMATPLMRLSPPAAATPLDDAWALPTAKRRGVVSAGGVPAALPMGLGPHYVPSSARSPADVRLLVAPQPSVDVRELGGALGLPERTPLAGRPQPMRALSPAGAAWQHPTALRVSPTGSGASDGPCFLAVGADVSGAAAAVRPAADRRTRSTPCSPSPSPSAAGTDSESEQQLLEDPAACVSRVVQSPSKGGPGLLEKMKLAQVLLTHREALNPEQVQMVVQHLSSVLQSADAQQLARQVAAQQLRPHHQHHQDLADARHQGARQPTSERRLSAAAGCGALPIKVSDEAIAAAAAGLTSAGHGPARGAASSSSSHTHGSEHGEPPRATASSSPTAAAALSRAHPSTALHLAALRLRSVQRCGSHEDEEVVLGRAAAGCGGVARGLLHSNSRECNHNDDVANLCHVLPPRFVSTAASGASSLQSRLPRCSSSELHVHLSAQQLPTPSAPSPAASLSPELQYPQLHSQQQVLHPGATAWPRRSSHGMTDTPADRVHDGAGQADALLAALAARAAAGGRALGGTGAAYNALDSAAMLQRLQAQHAQLRARPHQAAGQQPQPQPPQRQPQHQQRQPQHHQQQYQQHQRPQQHHPLHGGVTSPAPQLQHALRWGAREAAPAPAALSLLTAVQLQHARRVGAGVGAGAATGADGYVVISRQGMHRSGVRGAMLGAPEGFSDSKAAPAAGGLGYMLSH</sequence>
<feature type="compositionally biased region" description="Polar residues" evidence="1">
    <location>
        <begin position="262"/>
        <end position="272"/>
    </location>
</feature>
<dbReference type="InParanoid" id="A0A2K3DMN1"/>
<proteinExistence type="predicted"/>
<feature type="compositionally biased region" description="Low complexity" evidence="1">
    <location>
        <begin position="664"/>
        <end position="684"/>
    </location>
</feature>
<feature type="region of interest" description="Disordered" evidence="1">
    <location>
        <begin position="339"/>
        <end position="373"/>
    </location>
</feature>
<dbReference type="ExpressionAtlas" id="A0A2K3DMN1">
    <property type="expression patterns" value="baseline"/>
</dbReference>
<keyword evidence="3" id="KW-1185">Reference proteome</keyword>
<gene>
    <name evidence="2" type="ORF">CHLRE_06g260000v5</name>
</gene>
<protein>
    <submittedName>
        <fullName evidence="2">Uncharacterized protein</fullName>
    </submittedName>
</protein>